<gene>
    <name evidence="2" type="ORF">SAMN05444005_10683</name>
</gene>
<dbReference type="Pfam" id="PF19081">
    <property type="entry name" value="Ig_7"/>
    <property type="match status" value="4"/>
</dbReference>
<dbReference type="SUPFAM" id="SSF63829">
    <property type="entry name" value="Calcium-dependent phosphotriesterase"/>
    <property type="match status" value="1"/>
</dbReference>
<protein>
    <submittedName>
        <fullName evidence="2">Gliding motility-associated C-terminal domain-containing protein</fullName>
    </submittedName>
</protein>
<accession>A0A1H9D7Q5</accession>
<dbReference type="InterPro" id="IPR026341">
    <property type="entry name" value="T9SS_type_B"/>
</dbReference>
<feature type="domain" description="Ig-like" evidence="1">
    <location>
        <begin position="570"/>
        <end position="641"/>
    </location>
</feature>
<reference evidence="2 3" key="1">
    <citation type="submission" date="2016-10" db="EMBL/GenBank/DDBJ databases">
        <authorList>
            <person name="de Groot N.N."/>
        </authorList>
    </citation>
    <scope>NUCLEOTIDE SEQUENCE [LARGE SCALE GENOMIC DNA]</scope>
    <source>
        <strain evidence="2 3">DSM 27078</strain>
    </source>
</reference>
<evidence type="ECO:0000259" key="1">
    <source>
        <dbReference type="Pfam" id="PF19081"/>
    </source>
</evidence>
<evidence type="ECO:0000313" key="3">
    <source>
        <dbReference type="Proteomes" id="UP000198648"/>
    </source>
</evidence>
<feature type="domain" description="Ig-like" evidence="1">
    <location>
        <begin position="645"/>
        <end position="715"/>
    </location>
</feature>
<dbReference type="NCBIfam" id="TIGR04131">
    <property type="entry name" value="Bac_Flav_CTERM"/>
    <property type="match status" value="1"/>
</dbReference>
<proteinExistence type="predicted"/>
<dbReference type="InterPro" id="IPR044023">
    <property type="entry name" value="Ig_7"/>
</dbReference>
<dbReference type="Pfam" id="PF13585">
    <property type="entry name" value="CHU_C"/>
    <property type="match status" value="1"/>
</dbReference>
<dbReference type="EMBL" id="FOEI01000006">
    <property type="protein sequence ID" value="SEQ09506.1"/>
    <property type="molecule type" value="Genomic_DNA"/>
</dbReference>
<organism evidence="2 3">
    <name type="scientific">Flavobacterium urocaniciphilum</name>
    <dbReference type="NCBI Taxonomy" id="1299341"/>
    <lineage>
        <taxon>Bacteria</taxon>
        <taxon>Pseudomonadati</taxon>
        <taxon>Bacteroidota</taxon>
        <taxon>Flavobacteriia</taxon>
        <taxon>Flavobacteriales</taxon>
        <taxon>Flavobacteriaceae</taxon>
        <taxon>Flavobacterium</taxon>
    </lineage>
</organism>
<dbReference type="OrthoDB" id="1652165at2"/>
<keyword evidence="3" id="KW-1185">Reference proteome</keyword>
<name>A0A1H9D7Q5_9FLAO</name>
<dbReference type="STRING" id="1299341.SAMN05444005_10683"/>
<evidence type="ECO:0000313" key="2">
    <source>
        <dbReference type="EMBL" id="SEQ09506.1"/>
    </source>
</evidence>
<feature type="domain" description="Ig-like" evidence="1">
    <location>
        <begin position="491"/>
        <end position="565"/>
    </location>
</feature>
<sequence length="1119" mass="125399">MAKNVYFCTKIYYMLKNILLFITFLFSQFSLGQDFQWVRQFEGSYFSNENESAIEVDNSGNNYTFGIIFEELFDLDPTSGTQIIDNTSQSTSPKCSLFLTKLDTDGNFIWGKTFGSIFGFGDKVIDIEIGTDGNIYLLADIREQTTFIQKFITIFKIDPLGNILMTKKITNLANPNPYDTYSSSSLALDNQNNIFITGSFKDDLKIDPTNPQLYFNTGSDSFLLKINTLGNIVWGRKFNMYFLNSHYESVKIDNNQNPIVIVSNEENQSYNNFGYNIFKINSNDGTTVWQKILDKQNPSTFNIDHLNNIIIAGNGKDPYGSDIDVDPSSNTFLINPTRYLLWLTNNGDFLDVKKYPAVNPFNYFAFTKIEFDNNNNTYLVGQFNSVFDADPTINYYPLSYSCGNPNTRDAFYIKFNNNRDFVSAFKLGDHNNNCINFYFTDFKIKNDNQYYVGNFSPTADFDPTIGTYILSTSGIFGSRFTLKLGPCDSTTPSTANNQTFCSAENPTVSSLTPNSNDYNWYLNLNSTTELNNSTPLINGHAYYVSKQKGNCPESSRIPVIVTINPSPNALILNNQTFCENENADLNDIVITGQNIKWYISNTATTVLPNNTLLQNNTTYYASQTVNGCESTKTPILITIIPNTLPTLISPQTFCIQYNSTINDIVITGQNIKWYDAATNGNLLPNTTALVNGTTYYASQTINGCESNRVPVLIQIQNTPVPTGNANQSFCITQNATVADIITNGINLIWYNSATGTTPLPSTTLLTNNSIYYATQSINGCVSQNRLVVSISIINTLNATNYSEILCDNLNNNSEIINLSSYNTNLIASSGNTFSYYDSYNNALSQNSAGQIINFSNYNLTIGTNTFYVRIDSPNTCFQIVTLTLELVSKPNIPINDIAPICEGSFITLNGGNNYDTYTWSTGETSQQITVTQPGNYSVVVTENHGTTTCTSTKNFSVVNSNVATIQEIISADWTDNNNTITVQLNSNSQGDYEYSLNGIDFQNSNNFDNLDPGEYTVYVRDKNGCGMVSEEIYLLMYPKFFTPNGDGYNDYWKIKFSENEPNLTIKIFDRYGKFIKQLGSNSIGWDGTYLGKDLPSSDYWFVVIRENGKEYKGHFSLKR</sequence>
<dbReference type="Proteomes" id="UP000198648">
    <property type="component" value="Unassembled WGS sequence"/>
</dbReference>
<dbReference type="AlphaFoldDB" id="A0A1H9D7Q5"/>
<feature type="domain" description="Ig-like" evidence="1">
    <location>
        <begin position="720"/>
        <end position="792"/>
    </location>
</feature>